<evidence type="ECO:0000313" key="7">
    <source>
        <dbReference type="Proteomes" id="UP000298416"/>
    </source>
</evidence>
<dbReference type="Pfam" id="PF08392">
    <property type="entry name" value="FAE1_CUT1_RppA"/>
    <property type="match status" value="1"/>
</dbReference>
<evidence type="ECO:0000256" key="1">
    <source>
        <dbReference type="ARBA" id="ARBA00023315"/>
    </source>
</evidence>
<keyword evidence="1" id="KW-0012">Acyltransferase</keyword>
<comment type="catalytic activity">
    <reaction evidence="2">
        <text>a very-long-chain acyl-CoA + malonyl-CoA + H(+) = a very-long-chain 3-oxoacyl-CoA + CO2 + CoA</text>
        <dbReference type="Rhea" id="RHEA:32727"/>
        <dbReference type="ChEBI" id="CHEBI:15378"/>
        <dbReference type="ChEBI" id="CHEBI:16526"/>
        <dbReference type="ChEBI" id="CHEBI:57287"/>
        <dbReference type="ChEBI" id="CHEBI:57384"/>
        <dbReference type="ChEBI" id="CHEBI:90725"/>
        <dbReference type="ChEBI" id="CHEBI:90736"/>
        <dbReference type="EC" id="2.3.1.199"/>
    </reaction>
</comment>
<dbReference type="PANTHER" id="PTHR31561">
    <property type="entry name" value="3-KETOACYL-COA SYNTHASE"/>
    <property type="match status" value="1"/>
</dbReference>
<accession>A0A8X8ZQ12</accession>
<dbReference type="GO" id="GO:0016020">
    <property type="term" value="C:membrane"/>
    <property type="evidence" value="ECO:0007669"/>
    <property type="project" value="InterPro"/>
</dbReference>
<evidence type="ECO:0000313" key="6">
    <source>
        <dbReference type="EMBL" id="KAG6412932.1"/>
    </source>
</evidence>
<dbReference type="AlphaFoldDB" id="A0A8X8ZQ12"/>
<keyword evidence="4" id="KW-1133">Transmembrane helix</keyword>
<organism evidence="6">
    <name type="scientific">Salvia splendens</name>
    <name type="common">Scarlet sage</name>
    <dbReference type="NCBI Taxonomy" id="180675"/>
    <lineage>
        <taxon>Eukaryota</taxon>
        <taxon>Viridiplantae</taxon>
        <taxon>Streptophyta</taxon>
        <taxon>Embryophyta</taxon>
        <taxon>Tracheophyta</taxon>
        <taxon>Spermatophyta</taxon>
        <taxon>Magnoliopsida</taxon>
        <taxon>eudicotyledons</taxon>
        <taxon>Gunneridae</taxon>
        <taxon>Pentapetalae</taxon>
        <taxon>asterids</taxon>
        <taxon>lamiids</taxon>
        <taxon>Lamiales</taxon>
        <taxon>Lamiaceae</taxon>
        <taxon>Nepetoideae</taxon>
        <taxon>Mentheae</taxon>
        <taxon>Salviinae</taxon>
        <taxon>Salvia</taxon>
        <taxon>Salvia subgen. Calosphace</taxon>
        <taxon>core Calosphace</taxon>
    </lineage>
</organism>
<keyword evidence="7" id="KW-1185">Reference proteome</keyword>
<sequence length="172" mass="19071">MLSLTVNQAEAIIHILNSIHNLKISSLHIAFFLIISALTYYFLMLRRRRSVYLIDYALCKPPRLLRVPTARFIEHTHTGADDESYKCLSQEENSQGIQGVKLGKDLVAVAGEALKLNIAEIGPPFLPPSEKFLFALSLSNEKETLRKGGDRRAAEEPRPDKRAGGGAKDDAA</sequence>
<feature type="domain" description="FAE" evidence="5">
    <location>
        <begin position="75"/>
        <end position="141"/>
    </location>
</feature>
<evidence type="ECO:0000256" key="3">
    <source>
        <dbReference type="SAM" id="MobiDB-lite"/>
    </source>
</evidence>
<comment type="caution">
    <text evidence="6">The sequence shown here is derived from an EMBL/GenBank/DDBJ whole genome shotgun (WGS) entry which is preliminary data.</text>
</comment>
<dbReference type="GO" id="GO:0006633">
    <property type="term" value="P:fatty acid biosynthetic process"/>
    <property type="evidence" value="ECO:0007669"/>
    <property type="project" value="InterPro"/>
</dbReference>
<keyword evidence="1" id="KW-0808">Transferase</keyword>
<protein>
    <recommendedName>
        <fullName evidence="5">FAE domain-containing protein</fullName>
    </recommendedName>
</protein>
<dbReference type="EMBL" id="PNBA02000009">
    <property type="protein sequence ID" value="KAG6412932.1"/>
    <property type="molecule type" value="Genomic_DNA"/>
</dbReference>
<gene>
    <name evidence="6" type="ORF">SASPL_125627</name>
</gene>
<evidence type="ECO:0000259" key="5">
    <source>
        <dbReference type="Pfam" id="PF08392"/>
    </source>
</evidence>
<keyword evidence="4" id="KW-0812">Transmembrane</keyword>
<evidence type="ECO:0000256" key="4">
    <source>
        <dbReference type="SAM" id="Phobius"/>
    </source>
</evidence>
<keyword evidence="4" id="KW-0472">Membrane</keyword>
<feature type="region of interest" description="Disordered" evidence="3">
    <location>
        <begin position="143"/>
        <end position="172"/>
    </location>
</feature>
<name>A0A8X8ZQ12_SALSN</name>
<proteinExistence type="predicted"/>
<dbReference type="InterPro" id="IPR012392">
    <property type="entry name" value="3-ktacl-CoA_syn"/>
</dbReference>
<evidence type="ECO:0000256" key="2">
    <source>
        <dbReference type="ARBA" id="ARBA00047375"/>
    </source>
</evidence>
<reference evidence="6" key="1">
    <citation type="submission" date="2018-01" db="EMBL/GenBank/DDBJ databases">
        <authorList>
            <person name="Mao J.F."/>
        </authorList>
    </citation>
    <scope>NUCLEOTIDE SEQUENCE</scope>
    <source>
        <strain evidence="6">Huo1</strain>
        <tissue evidence="6">Leaf</tissue>
    </source>
</reference>
<dbReference type="Proteomes" id="UP000298416">
    <property type="component" value="Unassembled WGS sequence"/>
</dbReference>
<feature type="transmembrane region" description="Helical" evidence="4">
    <location>
        <begin position="24"/>
        <end position="43"/>
    </location>
</feature>
<dbReference type="InterPro" id="IPR013601">
    <property type="entry name" value="FAE1_typ3_polyketide_synth"/>
</dbReference>
<reference evidence="6" key="2">
    <citation type="submission" date="2020-08" db="EMBL/GenBank/DDBJ databases">
        <title>Plant Genome Project.</title>
        <authorList>
            <person name="Zhang R.-G."/>
        </authorList>
    </citation>
    <scope>NUCLEOTIDE SEQUENCE</scope>
    <source>
        <strain evidence="6">Huo1</strain>
        <tissue evidence="6">Leaf</tissue>
    </source>
</reference>
<dbReference type="GO" id="GO:0009922">
    <property type="term" value="F:fatty acid elongase activity"/>
    <property type="evidence" value="ECO:0007669"/>
    <property type="project" value="UniProtKB-EC"/>
</dbReference>